<dbReference type="EMBL" id="JAATNW010000004">
    <property type="protein sequence ID" value="NMH60064.1"/>
    <property type="molecule type" value="Genomic_DNA"/>
</dbReference>
<dbReference type="SUPFAM" id="SSF54593">
    <property type="entry name" value="Glyoxalase/Bleomycin resistance protein/Dihydroxybiphenyl dioxygenase"/>
    <property type="match status" value="1"/>
</dbReference>
<keyword evidence="3" id="KW-1185">Reference proteome</keyword>
<dbReference type="InterPro" id="IPR041581">
    <property type="entry name" value="Glyoxalase_6"/>
</dbReference>
<accession>A0ABX1R0T0</accession>
<dbReference type="InterPro" id="IPR052164">
    <property type="entry name" value="Anthracycline_SecMetBiosynth"/>
</dbReference>
<name>A0ABX1R0T0_9ALTE</name>
<dbReference type="Gene3D" id="3.10.180.10">
    <property type="entry name" value="2,3-Dihydroxybiphenyl 1,2-Dioxygenase, domain 1"/>
    <property type="match status" value="1"/>
</dbReference>
<sequence>MKVKIKSLCGVIIAANNPKELAAFYSHVFAVNFEEEDHGGLDIHYGVDIGQIHLGIHPSKNLGKTEVGNASISIAYNVNSLSDIASRLAQLNAVQVTSPHDEGFGLVASYKDPEGNLFEVVELNYEFAPDA</sequence>
<gene>
    <name evidence="2" type="ORF">HCJ96_08550</name>
</gene>
<organism evidence="2 3">
    <name type="scientific">Alteromonas ponticola</name>
    <dbReference type="NCBI Taxonomy" id="2720613"/>
    <lineage>
        <taxon>Bacteria</taxon>
        <taxon>Pseudomonadati</taxon>
        <taxon>Pseudomonadota</taxon>
        <taxon>Gammaproteobacteria</taxon>
        <taxon>Alteromonadales</taxon>
        <taxon>Alteromonadaceae</taxon>
        <taxon>Alteromonas/Salinimonas group</taxon>
        <taxon>Alteromonas</taxon>
    </lineage>
</organism>
<feature type="domain" description="VOC" evidence="1">
    <location>
        <begin position="7"/>
        <end position="123"/>
    </location>
</feature>
<dbReference type="PANTHER" id="PTHR33993:SF14">
    <property type="entry name" value="GB|AAF24581.1"/>
    <property type="match status" value="1"/>
</dbReference>
<dbReference type="Pfam" id="PF18029">
    <property type="entry name" value="Glyoxalase_6"/>
    <property type="match status" value="1"/>
</dbReference>
<reference evidence="2 3" key="1">
    <citation type="submission" date="2020-03" db="EMBL/GenBank/DDBJ databases">
        <title>Alteromonas ponticola sp. nov., isolated from seawater.</title>
        <authorList>
            <person name="Yoon J.-H."/>
            <person name="Kim Y.-O."/>
        </authorList>
    </citation>
    <scope>NUCLEOTIDE SEQUENCE [LARGE SCALE GENOMIC DNA]</scope>
    <source>
        <strain evidence="2 3">MYP5</strain>
    </source>
</reference>
<dbReference type="InterPro" id="IPR029068">
    <property type="entry name" value="Glyas_Bleomycin-R_OHBP_Dase"/>
</dbReference>
<protein>
    <submittedName>
        <fullName evidence="2">VOC family protein</fullName>
    </submittedName>
</protein>
<evidence type="ECO:0000313" key="3">
    <source>
        <dbReference type="Proteomes" id="UP000709336"/>
    </source>
</evidence>
<comment type="caution">
    <text evidence="2">The sequence shown here is derived from an EMBL/GenBank/DDBJ whole genome shotgun (WGS) entry which is preliminary data.</text>
</comment>
<dbReference type="PROSITE" id="PS51819">
    <property type="entry name" value="VOC"/>
    <property type="match status" value="1"/>
</dbReference>
<evidence type="ECO:0000313" key="2">
    <source>
        <dbReference type="EMBL" id="NMH60064.1"/>
    </source>
</evidence>
<proteinExistence type="predicted"/>
<dbReference type="RefSeq" id="WP_169210622.1">
    <property type="nucleotide sequence ID" value="NZ_JAATNW010000004.1"/>
</dbReference>
<dbReference type="Proteomes" id="UP000709336">
    <property type="component" value="Unassembled WGS sequence"/>
</dbReference>
<dbReference type="PANTHER" id="PTHR33993">
    <property type="entry name" value="GLYOXALASE-RELATED"/>
    <property type="match status" value="1"/>
</dbReference>
<dbReference type="CDD" id="cd06587">
    <property type="entry name" value="VOC"/>
    <property type="match status" value="1"/>
</dbReference>
<dbReference type="InterPro" id="IPR037523">
    <property type="entry name" value="VOC_core"/>
</dbReference>
<evidence type="ECO:0000259" key="1">
    <source>
        <dbReference type="PROSITE" id="PS51819"/>
    </source>
</evidence>